<reference evidence="2" key="1">
    <citation type="submission" date="2021-03" db="EMBL/GenBank/DDBJ databases">
        <title>novel species isolated from a fishpond in China.</title>
        <authorList>
            <person name="Lu H."/>
            <person name="Cai Z."/>
        </authorList>
    </citation>
    <scope>NUCLEOTIDE SEQUENCE</scope>
    <source>
        <strain evidence="2">JCM 30855</strain>
    </source>
</reference>
<evidence type="ECO:0000313" key="3">
    <source>
        <dbReference type="Proteomes" id="UP000664654"/>
    </source>
</evidence>
<dbReference type="Proteomes" id="UP000664654">
    <property type="component" value="Unassembled WGS sequence"/>
</dbReference>
<accession>A0A939IS50</accession>
<comment type="caution">
    <text evidence="2">The sequence shown here is derived from an EMBL/GenBank/DDBJ whole genome shotgun (WGS) entry which is preliminary data.</text>
</comment>
<proteinExistence type="predicted"/>
<gene>
    <name evidence="2" type="ORF">J0A66_12580</name>
</gene>
<sequence length="68" mass="6776">MPPTGVITDEACIEIASGRTPGSASGEAKPGRAPAQRLRRGTRTVRADPPGRTPGGASGEAQPGRAPA</sequence>
<name>A0A939IS50_9ALTE</name>
<organism evidence="2 3">
    <name type="scientific">Bowmanella dokdonensis</name>
    <dbReference type="NCBI Taxonomy" id="751969"/>
    <lineage>
        <taxon>Bacteria</taxon>
        <taxon>Pseudomonadati</taxon>
        <taxon>Pseudomonadota</taxon>
        <taxon>Gammaproteobacteria</taxon>
        <taxon>Alteromonadales</taxon>
        <taxon>Alteromonadaceae</taxon>
        <taxon>Bowmanella</taxon>
    </lineage>
</organism>
<evidence type="ECO:0000313" key="2">
    <source>
        <dbReference type="EMBL" id="MBN7826066.1"/>
    </source>
</evidence>
<dbReference type="AlphaFoldDB" id="A0A939IS50"/>
<keyword evidence="3" id="KW-1185">Reference proteome</keyword>
<dbReference type="EMBL" id="JAFKCV010000006">
    <property type="protein sequence ID" value="MBN7826066.1"/>
    <property type="molecule type" value="Genomic_DNA"/>
</dbReference>
<protein>
    <submittedName>
        <fullName evidence="2">Uncharacterized protein</fullName>
    </submittedName>
</protein>
<evidence type="ECO:0000256" key="1">
    <source>
        <dbReference type="SAM" id="MobiDB-lite"/>
    </source>
</evidence>
<feature type="region of interest" description="Disordered" evidence="1">
    <location>
        <begin position="17"/>
        <end position="68"/>
    </location>
</feature>
<dbReference type="RefSeq" id="WP_206574170.1">
    <property type="nucleotide sequence ID" value="NZ_JAFKCV010000006.1"/>
</dbReference>